<name>A0AAE1GVT2_9NEOP</name>
<sequence length="70" mass="8190">MCLFLPPLLIPWICIPVGFLGLVMDLYFEEALEAISRYVRYAVPFWLLLTSGMLMILHWPFLIDDKVFTP</sequence>
<comment type="caution">
    <text evidence="2">The sequence shown here is derived from an EMBL/GenBank/DDBJ whole genome shotgun (WGS) entry which is preliminary data.</text>
</comment>
<keyword evidence="4" id="KW-1185">Reference proteome</keyword>
<accession>A0AAE1GVT2</accession>
<gene>
    <name evidence="2" type="ORF">KUF71_000652</name>
    <name evidence="3" type="ORF">KUF71_001203</name>
</gene>
<evidence type="ECO:0000256" key="1">
    <source>
        <dbReference type="SAM" id="Phobius"/>
    </source>
</evidence>
<evidence type="ECO:0000313" key="2">
    <source>
        <dbReference type="EMBL" id="KAK3910074.1"/>
    </source>
</evidence>
<dbReference type="EMBL" id="JAHWGI010000147">
    <property type="protein sequence ID" value="KAK3910074.1"/>
    <property type="molecule type" value="Genomic_DNA"/>
</dbReference>
<feature type="transmembrane region" description="Helical" evidence="1">
    <location>
        <begin position="39"/>
        <end position="61"/>
    </location>
</feature>
<reference evidence="2" key="2">
    <citation type="journal article" date="2023" name="BMC Genomics">
        <title>Pest status, molecular evolution, and epigenetic factors derived from the genome assembly of Frankliniella fusca, a thysanopteran phytovirus vector.</title>
        <authorList>
            <person name="Catto M.A."/>
            <person name="Labadie P.E."/>
            <person name="Jacobson A.L."/>
            <person name="Kennedy G.G."/>
            <person name="Srinivasan R."/>
            <person name="Hunt B.G."/>
        </authorList>
    </citation>
    <scope>NUCLEOTIDE SEQUENCE</scope>
    <source>
        <strain evidence="2">PL_HMW_Pooled</strain>
    </source>
</reference>
<evidence type="ECO:0000313" key="3">
    <source>
        <dbReference type="EMBL" id="KAK3920949.1"/>
    </source>
</evidence>
<protein>
    <submittedName>
        <fullName evidence="2">Nonribosomal peptide synthase sidD</fullName>
    </submittedName>
</protein>
<keyword evidence="1" id="KW-1133">Transmembrane helix</keyword>
<keyword evidence="1" id="KW-0472">Membrane</keyword>
<reference evidence="2" key="1">
    <citation type="submission" date="2021-07" db="EMBL/GenBank/DDBJ databases">
        <authorList>
            <person name="Catto M.A."/>
            <person name="Jacobson A."/>
            <person name="Kennedy G."/>
            <person name="Labadie P."/>
            <person name="Hunt B.G."/>
            <person name="Srinivasan R."/>
        </authorList>
    </citation>
    <scope>NUCLEOTIDE SEQUENCE</scope>
    <source>
        <strain evidence="2">PL_HMW_Pooled</strain>
        <tissue evidence="2">Head</tissue>
    </source>
</reference>
<organism evidence="2 4">
    <name type="scientific">Frankliniella fusca</name>
    <dbReference type="NCBI Taxonomy" id="407009"/>
    <lineage>
        <taxon>Eukaryota</taxon>
        <taxon>Metazoa</taxon>
        <taxon>Ecdysozoa</taxon>
        <taxon>Arthropoda</taxon>
        <taxon>Hexapoda</taxon>
        <taxon>Insecta</taxon>
        <taxon>Pterygota</taxon>
        <taxon>Neoptera</taxon>
        <taxon>Paraneoptera</taxon>
        <taxon>Thysanoptera</taxon>
        <taxon>Terebrantia</taxon>
        <taxon>Thripoidea</taxon>
        <taxon>Thripidae</taxon>
        <taxon>Frankliniella</taxon>
    </lineage>
</organism>
<dbReference type="AlphaFoldDB" id="A0AAE1GVT2"/>
<proteinExistence type="predicted"/>
<dbReference type="Proteomes" id="UP001219518">
    <property type="component" value="Unassembled WGS sequence"/>
</dbReference>
<feature type="transmembrane region" description="Helical" evidence="1">
    <location>
        <begin position="6"/>
        <end position="27"/>
    </location>
</feature>
<keyword evidence="1" id="KW-0812">Transmembrane</keyword>
<evidence type="ECO:0000313" key="4">
    <source>
        <dbReference type="Proteomes" id="UP001219518"/>
    </source>
</evidence>
<dbReference type="EMBL" id="JAHWGI010001025">
    <property type="protein sequence ID" value="KAK3920949.1"/>
    <property type="molecule type" value="Genomic_DNA"/>
</dbReference>